<feature type="region of interest" description="Disordered" evidence="4">
    <location>
        <begin position="21"/>
        <end position="40"/>
    </location>
</feature>
<keyword evidence="1" id="KW-0472">Membrane</keyword>
<accession>A0A8X7X8J8</accession>
<dbReference type="GO" id="GO:0016559">
    <property type="term" value="P:peroxisome fission"/>
    <property type="evidence" value="ECO:0007669"/>
    <property type="project" value="InterPro"/>
</dbReference>
<dbReference type="InterPro" id="IPR008733">
    <property type="entry name" value="PEX11"/>
</dbReference>
<keyword evidence="2" id="KW-0576">Peroxisome</keyword>
<reference evidence="5 6" key="1">
    <citation type="journal article" date="2021" name="Cell">
        <title>Tracing the genetic footprints of vertebrate landing in non-teleost ray-finned fishes.</title>
        <authorList>
            <person name="Bi X."/>
            <person name="Wang K."/>
            <person name="Yang L."/>
            <person name="Pan H."/>
            <person name="Jiang H."/>
            <person name="Wei Q."/>
            <person name="Fang M."/>
            <person name="Yu H."/>
            <person name="Zhu C."/>
            <person name="Cai Y."/>
            <person name="He Y."/>
            <person name="Gan X."/>
            <person name="Zeng H."/>
            <person name="Yu D."/>
            <person name="Zhu Y."/>
            <person name="Jiang H."/>
            <person name="Qiu Q."/>
            <person name="Yang H."/>
            <person name="Zhang Y.E."/>
            <person name="Wang W."/>
            <person name="Zhu M."/>
            <person name="He S."/>
            <person name="Zhang G."/>
        </authorList>
    </citation>
    <scope>NUCLEOTIDE SEQUENCE [LARGE SCALE GENOMIC DNA]</scope>
    <source>
        <strain evidence="5">Bchr_013</strain>
    </source>
</reference>
<dbReference type="PANTHER" id="PTHR20990">
    <property type="entry name" value="PEROXISOMAL BIOGENESIS FACTOR 11"/>
    <property type="match status" value="1"/>
</dbReference>
<evidence type="ECO:0000256" key="2">
    <source>
        <dbReference type="ARBA" id="ARBA00023140"/>
    </source>
</evidence>
<name>A0A8X7X8J8_POLSE</name>
<proteinExistence type="predicted"/>
<keyword evidence="6" id="KW-1185">Reference proteome</keyword>
<comment type="caution">
    <text evidence="5">The sequence shown here is derived from an EMBL/GenBank/DDBJ whole genome shotgun (WGS) entry which is preliminary data.</text>
</comment>
<evidence type="ECO:0000256" key="4">
    <source>
        <dbReference type="SAM" id="MobiDB-lite"/>
    </source>
</evidence>
<dbReference type="PANTHER" id="PTHR20990:SF1">
    <property type="entry name" value="PEROXISOMAL MEMBRANE PROTEIN 11C"/>
    <property type="match status" value="1"/>
</dbReference>
<organism evidence="5 6">
    <name type="scientific">Polypterus senegalus</name>
    <name type="common">Senegal bichir</name>
    <dbReference type="NCBI Taxonomy" id="55291"/>
    <lineage>
        <taxon>Eukaryota</taxon>
        <taxon>Metazoa</taxon>
        <taxon>Chordata</taxon>
        <taxon>Craniata</taxon>
        <taxon>Vertebrata</taxon>
        <taxon>Euteleostomi</taxon>
        <taxon>Actinopterygii</taxon>
        <taxon>Polypteriformes</taxon>
        <taxon>Polypteridae</taxon>
        <taxon>Polypterus</taxon>
    </lineage>
</organism>
<sequence length="275" mass="30164">MAGHAERLVAVLESYRGRDKVVSRGKERPKGLGGSNASSAGELEGEVRRFALGLRDGRKSEPLTLCYGCQLVGGSMLQKSSGRSEVGRRLLLLSAQLSHCRTVLRLFDDLAMFLYTRDYGLGTEGEAAPLRCLSVIGNLVDQLYYPCEHIAWAADAKLIATRSERWWVASTALWGASLLVTVLRSTSVIVHLIQKRKKQEGRLEKSRMPSLERLVQEEILNVLSSAADLANAIHWMPPGFLWGGQFPDWLVGLLGTFSSLIGLHQMCNKGSGGNV</sequence>
<evidence type="ECO:0000313" key="6">
    <source>
        <dbReference type="Proteomes" id="UP000886611"/>
    </source>
</evidence>
<dbReference type="Proteomes" id="UP000886611">
    <property type="component" value="Unassembled WGS sequence"/>
</dbReference>
<dbReference type="Pfam" id="PF05648">
    <property type="entry name" value="PEX11"/>
    <property type="match status" value="1"/>
</dbReference>
<gene>
    <name evidence="5" type="primary">Pex11g</name>
    <name evidence="5" type="ORF">GTO96_0003503</name>
</gene>
<evidence type="ECO:0000313" key="5">
    <source>
        <dbReference type="EMBL" id="KAG2464285.1"/>
    </source>
</evidence>
<evidence type="ECO:0000256" key="3">
    <source>
        <dbReference type="ARBA" id="ARBA00046271"/>
    </source>
</evidence>
<feature type="compositionally biased region" description="Basic and acidic residues" evidence="4">
    <location>
        <begin position="21"/>
        <end position="30"/>
    </location>
</feature>
<dbReference type="InterPro" id="IPR026510">
    <property type="entry name" value="PEX11C_met"/>
</dbReference>
<feature type="non-terminal residue" evidence="5">
    <location>
        <position position="1"/>
    </location>
</feature>
<evidence type="ECO:0000256" key="1">
    <source>
        <dbReference type="ARBA" id="ARBA00023136"/>
    </source>
</evidence>
<dbReference type="AlphaFoldDB" id="A0A8X7X8J8"/>
<feature type="non-terminal residue" evidence="5">
    <location>
        <position position="275"/>
    </location>
</feature>
<dbReference type="GO" id="GO:0005778">
    <property type="term" value="C:peroxisomal membrane"/>
    <property type="evidence" value="ECO:0007669"/>
    <property type="project" value="UniProtKB-SubCell"/>
</dbReference>
<protein>
    <submittedName>
        <fullName evidence="5">PX11C protein</fullName>
    </submittedName>
</protein>
<dbReference type="EMBL" id="JAATIS010003638">
    <property type="protein sequence ID" value="KAG2464285.1"/>
    <property type="molecule type" value="Genomic_DNA"/>
</dbReference>
<comment type="subcellular location">
    <subcellularLocation>
        <location evidence="3">Peroxisome membrane</location>
    </subcellularLocation>
</comment>